<sequence length="470" mass="52885">MATKSSSTGQKRKKTKQISLGPLQTEINFPDLPNLPFEIIIEILLRLPVKSLLRFRCVSKSWCSVISQPKFAKTHLGLASKDTSYAHHRLILTDWMYGVADVKSCSLYSILNEHSDTAVELDCPLTVPDFRLRFWGGCNGLVCISTESKVIIWNPSTRKSKRLPDVGTRYSCMAMHGFGYDESTDDYKVVRYFPDKEVNVYSLRTDSWRRIGDFPHSLPAYSSGTFVNGALHWTTPTYPTLPKGILGSLDLAKEKYGEVLQPLRFEQEVLPPMHRYLGYTHQILLAVLDGCLCIVRNRGCTTAVWAMKEYGVRESWTKLFSIRTKPHVLNKYWVVHHSAVLCILKNGGVLMDIGCSNYNIVRYNLNHTICSPTIHNSLDSFRVYPYVESLVSPDIDIDAESGGFNGNTKIKTKVVFMFPLTVIGSIEFRNPLMSVVLGWNPSKLSLQKSLLSPGSLFFNGLVVAPSPNSN</sequence>
<gene>
    <name evidence="1" type="ORF">RHMOL_Rhmol02G0060200</name>
</gene>
<dbReference type="EMBL" id="CM046389">
    <property type="protein sequence ID" value="KAI8566673.1"/>
    <property type="molecule type" value="Genomic_DNA"/>
</dbReference>
<proteinExistence type="predicted"/>
<comment type="caution">
    <text evidence="1">The sequence shown here is derived from an EMBL/GenBank/DDBJ whole genome shotgun (WGS) entry which is preliminary data.</text>
</comment>
<evidence type="ECO:0000313" key="1">
    <source>
        <dbReference type="EMBL" id="KAI8566673.1"/>
    </source>
</evidence>
<accession>A0ACC0PLS4</accession>
<keyword evidence="2" id="KW-1185">Reference proteome</keyword>
<reference evidence="1" key="1">
    <citation type="submission" date="2022-02" db="EMBL/GenBank/DDBJ databases">
        <title>Plant Genome Project.</title>
        <authorList>
            <person name="Zhang R.-G."/>
        </authorList>
    </citation>
    <scope>NUCLEOTIDE SEQUENCE</scope>
    <source>
        <strain evidence="1">AT1</strain>
    </source>
</reference>
<organism evidence="1 2">
    <name type="scientific">Rhododendron molle</name>
    <name type="common">Chinese azalea</name>
    <name type="synonym">Azalea mollis</name>
    <dbReference type="NCBI Taxonomy" id="49168"/>
    <lineage>
        <taxon>Eukaryota</taxon>
        <taxon>Viridiplantae</taxon>
        <taxon>Streptophyta</taxon>
        <taxon>Embryophyta</taxon>
        <taxon>Tracheophyta</taxon>
        <taxon>Spermatophyta</taxon>
        <taxon>Magnoliopsida</taxon>
        <taxon>eudicotyledons</taxon>
        <taxon>Gunneridae</taxon>
        <taxon>Pentapetalae</taxon>
        <taxon>asterids</taxon>
        <taxon>Ericales</taxon>
        <taxon>Ericaceae</taxon>
        <taxon>Ericoideae</taxon>
        <taxon>Rhodoreae</taxon>
        <taxon>Rhododendron</taxon>
    </lineage>
</organism>
<protein>
    <submittedName>
        <fullName evidence="1">Uncharacterized protein</fullName>
    </submittedName>
</protein>
<evidence type="ECO:0000313" key="2">
    <source>
        <dbReference type="Proteomes" id="UP001062846"/>
    </source>
</evidence>
<name>A0ACC0PLS4_RHOML</name>
<dbReference type="Proteomes" id="UP001062846">
    <property type="component" value="Chromosome 2"/>
</dbReference>